<dbReference type="NCBIfam" id="TIGR00510">
    <property type="entry name" value="lipA"/>
    <property type="match status" value="1"/>
</dbReference>
<keyword evidence="1 9" id="KW-0004">4Fe-4S</keyword>
<dbReference type="NCBIfam" id="NF004019">
    <property type="entry name" value="PRK05481.1"/>
    <property type="match status" value="1"/>
</dbReference>
<evidence type="ECO:0000256" key="9">
    <source>
        <dbReference type="HAMAP-Rule" id="MF_00206"/>
    </source>
</evidence>
<dbReference type="PROSITE" id="PS51918">
    <property type="entry name" value="RADICAL_SAM"/>
    <property type="match status" value="1"/>
</dbReference>
<sequence>MTCKTSTSGSCGDRPQKAMRMPPWLRRPLASDKRFFSTTGLVDDLGLFTVCKAANCPNRQECYSAGTATFLILGETCTRNCRFCNIHPGQTAAPSPDEPERVAKAARTLGLRHIVITSVTRDDLEDGGAGHFARTITAVRMALPQSSIEVLIPDFQGNEQALRTVMDAAPHVINHNVETHPALYSRVRPQARYEQSLELLRRVHAAGGTAKSGLMVGLGETDDQVREVIRDLHAAGCSIITIGQYLPPSKEHHPLDRYVTPEQFEAYADYGKSLGVRHVFSAPLVRSSYQAGSFVQPGA</sequence>
<protein>
    <recommendedName>
        <fullName evidence="9">Lipoyl synthase</fullName>
        <ecNumber evidence="9">2.8.1.8</ecNumber>
    </recommendedName>
    <alternativeName>
        <fullName evidence="9">Lip-syn</fullName>
        <shortName evidence="9">LS</shortName>
    </alternativeName>
    <alternativeName>
        <fullName evidence="9">Lipoate synthase</fullName>
    </alternativeName>
    <alternativeName>
        <fullName evidence="9">Lipoic acid synthase</fullName>
    </alternativeName>
    <alternativeName>
        <fullName evidence="9">Sulfur insertion protein LipA</fullName>
    </alternativeName>
</protein>
<dbReference type="Proteomes" id="UP000182680">
    <property type="component" value="Unassembled WGS sequence"/>
</dbReference>
<evidence type="ECO:0000313" key="12">
    <source>
        <dbReference type="Proteomes" id="UP000182680"/>
    </source>
</evidence>
<evidence type="ECO:0000313" key="11">
    <source>
        <dbReference type="EMBL" id="SFW13209.1"/>
    </source>
</evidence>
<dbReference type="CDD" id="cd01335">
    <property type="entry name" value="Radical_SAM"/>
    <property type="match status" value="1"/>
</dbReference>
<dbReference type="InterPro" id="IPR003698">
    <property type="entry name" value="Lipoyl_synth"/>
</dbReference>
<dbReference type="PANTHER" id="PTHR10949:SF0">
    <property type="entry name" value="LIPOYL SYNTHASE, MITOCHONDRIAL"/>
    <property type="match status" value="1"/>
</dbReference>
<keyword evidence="6 9" id="KW-0408">Iron</keyword>
<feature type="binding site" evidence="9">
    <location>
        <position position="56"/>
    </location>
    <ligand>
        <name>[4Fe-4S] cluster</name>
        <dbReference type="ChEBI" id="CHEBI:49883"/>
        <label>1</label>
    </ligand>
</feature>
<feature type="binding site" evidence="9">
    <location>
        <position position="62"/>
    </location>
    <ligand>
        <name>[4Fe-4S] cluster</name>
        <dbReference type="ChEBI" id="CHEBI:49883"/>
        <label>1</label>
    </ligand>
</feature>
<feature type="binding site" evidence="9">
    <location>
        <position position="288"/>
    </location>
    <ligand>
        <name>[4Fe-4S] cluster</name>
        <dbReference type="ChEBI" id="CHEBI:49883"/>
        <label>1</label>
    </ligand>
</feature>
<dbReference type="PIRSF" id="PIRSF005963">
    <property type="entry name" value="Lipoyl_synth"/>
    <property type="match status" value="1"/>
</dbReference>
<keyword evidence="7 9" id="KW-0411">Iron-sulfur</keyword>
<dbReference type="SMART" id="SM00729">
    <property type="entry name" value="Elp3"/>
    <property type="match status" value="1"/>
</dbReference>
<dbReference type="HAMAP" id="MF_00206">
    <property type="entry name" value="Lipoyl_synth"/>
    <property type="match status" value="1"/>
</dbReference>
<feature type="domain" description="Radical SAM core" evidence="10">
    <location>
        <begin position="63"/>
        <end position="277"/>
    </location>
</feature>
<dbReference type="SUPFAM" id="SSF102114">
    <property type="entry name" value="Radical SAM enzymes"/>
    <property type="match status" value="1"/>
</dbReference>
<dbReference type="Pfam" id="PF04055">
    <property type="entry name" value="Radical_SAM"/>
    <property type="match status" value="1"/>
</dbReference>
<dbReference type="InterPro" id="IPR013785">
    <property type="entry name" value="Aldolase_TIM"/>
</dbReference>
<dbReference type="NCBIfam" id="NF009544">
    <property type="entry name" value="PRK12928.1"/>
    <property type="match status" value="1"/>
</dbReference>
<dbReference type="SFLD" id="SFLDF00271">
    <property type="entry name" value="lipoyl_synthase"/>
    <property type="match status" value="1"/>
</dbReference>
<evidence type="ECO:0000256" key="3">
    <source>
        <dbReference type="ARBA" id="ARBA00022679"/>
    </source>
</evidence>
<comment type="caution">
    <text evidence="11">The sequence shown here is derived from an EMBL/GenBank/DDBJ whole genome shotgun (WGS) entry which is preliminary data.</text>
</comment>
<keyword evidence="4 9" id="KW-0949">S-adenosyl-L-methionine</keyword>
<evidence type="ECO:0000256" key="4">
    <source>
        <dbReference type="ARBA" id="ARBA00022691"/>
    </source>
</evidence>
<evidence type="ECO:0000256" key="8">
    <source>
        <dbReference type="ARBA" id="ARBA00047326"/>
    </source>
</evidence>
<dbReference type="PANTHER" id="PTHR10949">
    <property type="entry name" value="LIPOYL SYNTHASE"/>
    <property type="match status" value="1"/>
</dbReference>
<dbReference type="GO" id="GO:0009249">
    <property type="term" value="P:protein lipoylation"/>
    <property type="evidence" value="ECO:0007669"/>
    <property type="project" value="UniProtKB-UniRule"/>
</dbReference>
<keyword evidence="5 9" id="KW-0479">Metal-binding</keyword>
<dbReference type="AlphaFoldDB" id="A0AA94HQD1"/>
<dbReference type="InterPro" id="IPR058240">
    <property type="entry name" value="rSAM_sf"/>
</dbReference>
<dbReference type="EC" id="2.8.1.8" evidence="9"/>
<evidence type="ECO:0000256" key="6">
    <source>
        <dbReference type="ARBA" id="ARBA00023004"/>
    </source>
</evidence>
<dbReference type="InterPro" id="IPR007197">
    <property type="entry name" value="rSAM"/>
</dbReference>
<keyword evidence="2 9" id="KW-0963">Cytoplasm</keyword>
<evidence type="ECO:0000256" key="5">
    <source>
        <dbReference type="ARBA" id="ARBA00022723"/>
    </source>
</evidence>
<evidence type="ECO:0000256" key="1">
    <source>
        <dbReference type="ARBA" id="ARBA00022485"/>
    </source>
</evidence>
<comment type="cofactor">
    <cofactor evidence="9">
        <name>[4Fe-4S] cluster</name>
        <dbReference type="ChEBI" id="CHEBI:49883"/>
    </cofactor>
    <text evidence="9">Binds 2 [4Fe-4S] clusters per subunit. One cluster is coordinated with 3 cysteines and an exchangeable S-adenosyl-L-methionine.</text>
</comment>
<keyword evidence="3 9" id="KW-0808">Transferase</keyword>
<feature type="binding site" evidence="9">
    <location>
        <position position="81"/>
    </location>
    <ligand>
        <name>[4Fe-4S] cluster</name>
        <dbReference type="ChEBI" id="CHEBI:49883"/>
        <label>2</label>
        <note>4Fe-4S-S-AdoMet</note>
    </ligand>
</feature>
<proteinExistence type="inferred from homology"/>
<comment type="catalytic activity">
    <reaction evidence="8 9">
        <text>[[Fe-S] cluster scaffold protein carrying a second [4Fe-4S](2+) cluster] + N(6)-octanoyl-L-lysyl-[protein] + 2 oxidized [2Fe-2S]-[ferredoxin] + 2 S-adenosyl-L-methionine + 4 H(+) = [[Fe-S] cluster scaffold protein] + N(6)-[(R)-dihydrolipoyl]-L-lysyl-[protein] + 4 Fe(3+) + 2 hydrogen sulfide + 2 5'-deoxyadenosine + 2 L-methionine + 2 reduced [2Fe-2S]-[ferredoxin]</text>
        <dbReference type="Rhea" id="RHEA:16585"/>
        <dbReference type="Rhea" id="RHEA-COMP:9928"/>
        <dbReference type="Rhea" id="RHEA-COMP:10000"/>
        <dbReference type="Rhea" id="RHEA-COMP:10001"/>
        <dbReference type="Rhea" id="RHEA-COMP:10475"/>
        <dbReference type="Rhea" id="RHEA-COMP:14568"/>
        <dbReference type="Rhea" id="RHEA-COMP:14569"/>
        <dbReference type="ChEBI" id="CHEBI:15378"/>
        <dbReference type="ChEBI" id="CHEBI:17319"/>
        <dbReference type="ChEBI" id="CHEBI:29034"/>
        <dbReference type="ChEBI" id="CHEBI:29919"/>
        <dbReference type="ChEBI" id="CHEBI:33722"/>
        <dbReference type="ChEBI" id="CHEBI:33737"/>
        <dbReference type="ChEBI" id="CHEBI:33738"/>
        <dbReference type="ChEBI" id="CHEBI:57844"/>
        <dbReference type="ChEBI" id="CHEBI:59789"/>
        <dbReference type="ChEBI" id="CHEBI:78809"/>
        <dbReference type="ChEBI" id="CHEBI:83100"/>
        <dbReference type="EC" id="2.8.1.8"/>
    </reaction>
</comment>
<accession>A0AA94HQD1</accession>
<dbReference type="SFLD" id="SFLDG01058">
    <property type="entry name" value="lipoyl_synthase_like"/>
    <property type="match status" value="1"/>
</dbReference>
<dbReference type="GO" id="GO:0016992">
    <property type="term" value="F:lipoate synthase activity"/>
    <property type="evidence" value="ECO:0007669"/>
    <property type="project" value="UniProtKB-UniRule"/>
</dbReference>
<comment type="similarity">
    <text evidence="9">Belongs to the radical SAM superfamily. Lipoyl synthase family.</text>
</comment>
<dbReference type="GO" id="GO:0051539">
    <property type="term" value="F:4 iron, 4 sulfur cluster binding"/>
    <property type="evidence" value="ECO:0007669"/>
    <property type="project" value="UniProtKB-UniRule"/>
</dbReference>
<comment type="function">
    <text evidence="9">Catalyzes the radical-mediated insertion of two sulfur atoms into the C-6 and C-8 positions of the octanoyl moiety bound to the lipoyl domains of lipoate-dependent enzymes, thereby converting the octanoylated domains into lipoylated derivatives.</text>
</comment>
<evidence type="ECO:0000256" key="7">
    <source>
        <dbReference type="ARBA" id="ARBA00023014"/>
    </source>
</evidence>
<dbReference type="FunFam" id="3.20.20.70:FF:000186">
    <property type="entry name" value="Lipoyl synthase"/>
    <property type="match status" value="1"/>
</dbReference>
<dbReference type="GO" id="GO:0046872">
    <property type="term" value="F:metal ion binding"/>
    <property type="evidence" value="ECO:0007669"/>
    <property type="project" value="UniProtKB-KW"/>
</dbReference>
<dbReference type="SFLD" id="SFLDS00029">
    <property type="entry name" value="Radical_SAM"/>
    <property type="match status" value="1"/>
</dbReference>
<feature type="binding site" evidence="9">
    <location>
        <position position="51"/>
    </location>
    <ligand>
        <name>[4Fe-4S] cluster</name>
        <dbReference type="ChEBI" id="CHEBI:49883"/>
        <label>1</label>
    </ligand>
</feature>
<dbReference type="Gene3D" id="3.20.20.70">
    <property type="entry name" value="Aldolase class I"/>
    <property type="match status" value="1"/>
</dbReference>
<organism evidence="11 12">
    <name type="scientific">Desulfovibrio desulfuricans</name>
    <dbReference type="NCBI Taxonomy" id="876"/>
    <lineage>
        <taxon>Bacteria</taxon>
        <taxon>Pseudomonadati</taxon>
        <taxon>Thermodesulfobacteriota</taxon>
        <taxon>Desulfovibrionia</taxon>
        <taxon>Desulfovibrionales</taxon>
        <taxon>Desulfovibrionaceae</taxon>
        <taxon>Desulfovibrio</taxon>
    </lineage>
</organism>
<evidence type="ECO:0000256" key="2">
    <source>
        <dbReference type="ARBA" id="ARBA00022490"/>
    </source>
</evidence>
<dbReference type="OMA" id="PYCDIDF"/>
<feature type="binding site" evidence="9">
    <location>
        <position position="77"/>
    </location>
    <ligand>
        <name>[4Fe-4S] cluster</name>
        <dbReference type="ChEBI" id="CHEBI:49883"/>
        <label>2</label>
        <note>4Fe-4S-S-AdoMet</note>
    </ligand>
</feature>
<dbReference type="EMBL" id="FPIW01000002">
    <property type="protein sequence ID" value="SFW13209.1"/>
    <property type="molecule type" value="Genomic_DNA"/>
</dbReference>
<gene>
    <name evidence="9" type="primary">lipA</name>
    <name evidence="11" type="ORF">SAMN02910291_00137</name>
</gene>
<name>A0AA94HQD1_DESDE</name>
<comment type="subcellular location">
    <subcellularLocation>
        <location evidence="9">Cytoplasm</location>
    </subcellularLocation>
</comment>
<dbReference type="InterPro" id="IPR006638">
    <property type="entry name" value="Elp3/MiaA/NifB-like_rSAM"/>
</dbReference>
<dbReference type="GO" id="GO:0005737">
    <property type="term" value="C:cytoplasm"/>
    <property type="evidence" value="ECO:0007669"/>
    <property type="project" value="UniProtKB-SubCell"/>
</dbReference>
<comment type="pathway">
    <text evidence="9">Protein modification; protein lipoylation via endogenous pathway; protein N(6)-(lipoyl)lysine from octanoyl-[acyl-carrier-protein]: step 2/2.</text>
</comment>
<evidence type="ECO:0000259" key="10">
    <source>
        <dbReference type="PROSITE" id="PS51918"/>
    </source>
</evidence>
<feature type="binding site" evidence="9">
    <location>
        <position position="84"/>
    </location>
    <ligand>
        <name>[4Fe-4S] cluster</name>
        <dbReference type="ChEBI" id="CHEBI:49883"/>
        <label>2</label>
        <note>4Fe-4S-S-AdoMet</note>
    </ligand>
</feature>
<reference evidence="12" key="1">
    <citation type="submission" date="2016-11" db="EMBL/GenBank/DDBJ databases">
        <authorList>
            <person name="Jaros S."/>
            <person name="Januszkiewicz K."/>
            <person name="Wedrychowicz H."/>
        </authorList>
    </citation>
    <scope>NUCLEOTIDE SEQUENCE [LARGE SCALE GENOMIC DNA]</scope>
    <source>
        <strain evidence="12">DSM 7057</strain>
    </source>
</reference>